<dbReference type="PANTHER" id="PTHR11547">
    <property type="entry name" value="ARGININE OR CREATINE KINASE"/>
    <property type="match status" value="1"/>
</dbReference>
<accession>A0A8J6I2G6</accession>
<evidence type="ECO:0000256" key="1">
    <source>
        <dbReference type="ARBA" id="ARBA00022679"/>
    </source>
</evidence>
<feature type="binding site" evidence="5 6">
    <location>
        <begin position="21"/>
        <end position="25"/>
    </location>
    <ligand>
        <name>ATP</name>
        <dbReference type="ChEBI" id="CHEBI:30616"/>
    </ligand>
</feature>
<dbReference type="SUPFAM" id="SSF55931">
    <property type="entry name" value="Glutamine synthetase/guanido kinase"/>
    <property type="match status" value="1"/>
</dbReference>
<keyword evidence="5" id="KW-0021">Allosteric enzyme</keyword>
<dbReference type="PROSITE" id="PS51510">
    <property type="entry name" value="PHOSPHAGEN_KINASE_C"/>
    <property type="match status" value="1"/>
</dbReference>
<evidence type="ECO:0000256" key="5">
    <source>
        <dbReference type="HAMAP-Rule" id="MF_00602"/>
    </source>
</evidence>
<dbReference type="CDD" id="cd07930">
    <property type="entry name" value="bacterial_phosphagen_kinase"/>
    <property type="match status" value="1"/>
</dbReference>
<dbReference type="PANTHER" id="PTHR11547:SF38">
    <property type="entry name" value="ARGININE KINASE 1-RELATED"/>
    <property type="match status" value="1"/>
</dbReference>
<name>A0A8J6I2G6_9FIRM</name>
<evidence type="ECO:0000256" key="3">
    <source>
        <dbReference type="ARBA" id="ARBA00022777"/>
    </source>
</evidence>
<dbReference type="Gene3D" id="3.30.590.10">
    <property type="entry name" value="Glutamine synthetase/guanido kinase, catalytic domain"/>
    <property type="match status" value="1"/>
</dbReference>
<feature type="binding site" evidence="5 6">
    <location>
        <position position="114"/>
    </location>
    <ligand>
        <name>ATP</name>
        <dbReference type="ChEBI" id="CHEBI:30616"/>
    </ligand>
</feature>
<evidence type="ECO:0000256" key="7">
    <source>
        <dbReference type="RuleBase" id="RU000505"/>
    </source>
</evidence>
<dbReference type="RefSeq" id="WP_181340245.1">
    <property type="nucleotide sequence ID" value="NZ_JAAKDE010000019.1"/>
</dbReference>
<dbReference type="GO" id="GO:0046314">
    <property type="term" value="P:phosphocreatine biosynthetic process"/>
    <property type="evidence" value="ECO:0007669"/>
    <property type="project" value="InterPro"/>
</dbReference>
<comment type="caution">
    <text evidence="5 6">Lacks conserved residue(s) required for the propagation of feature annotation.</text>
</comment>
<comment type="caution">
    <text evidence="9">The sequence shown here is derived from an EMBL/GenBank/DDBJ whole genome shotgun (WGS) entry which is preliminary data.</text>
</comment>
<feature type="binding site" evidence="5 6">
    <location>
        <begin position="196"/>
        <end position="201"/>
    </location>
    <ligand>
        <name>ATP</name>
        <dbReference type="ChEBI" id="CHEBI:30616"/>
    </ligand>
</feature>
<dbReference type="InterPro" id="IPR022414">
    <property type="entry name" value="ATP-guanido_PTrfase_cat"/>
</dbReference>
<comment type="function">
    <text evidence="5">Catalyzes the specific phosphorylation of arginine residues in proteins.</text>
</comment>
<dbReference type="HAMAP" id="MF_00602">
    <property type="entry name" value="Prot_Arg_kinase"/>
    <property type="match status" value="1"/>
</dbReference>
<dbReference type="Pfam" id="PF00217">
    <property type="entry name" value="ATP-gua_Ptrans"/>
    <property type="match status" value="1"/>
</dbReference>
<comment type="activity regulation">
    <text evidence="5">Appears to be allosterically activated by the binding of pArg-containing polypeptides to the pArg-binding pocket localized in the C-terminal domain of McsB.</text>
</comment>
<dbReference type="GO" id="GO:0005524">
    <property type="term" value="F:ATP binding"/>
    <property type="evidence" value="ECO:0007669"/>
    <property type="project" value="UniProtKB-UniRule"/>
</dbReference>
<evidence type="ECO:0000256" key="6">
    <source>
        <dbReference type="PROSITE-ProRule" id="PRU00843"/>
    </source>
</evidence>
<feature type="domain" description="Phosphagen kinase C-terminal" evidence="8">
    <location>
        <begin position="18"/>
        <end position="243"/>
    </location>
</feature>
<dbReference type="GO" id="GO:1990424">
    <property type="term" value="F:protein arginine kinase activity"/>
    <property type="evidence" value="ECO:0007669"/>
    <property type="project" value="UniProtKB-EC"/>
</dbReference>
<dbReference type="PROSITE" id="PS00112">
    <property type="entry name" value="PHOSPHAGEN_KINASE"/>
    <property type="match status" value="1"/>
</dbReference>
<reference evidence="9" key="1">
    <citation type="submission" date="2020-06" db="EMBL/GenBank/DDBJ databases">
        <title>Novel chitinolytic bacterium.</title>
        <authorList>
            <person name="Ungkulpasvich U."/>
            <person name="Kosugi A."/>
            <person name="Uke A."/>
        </authorList>
    </citation>
    <scope>NUCLEOTIDE SEQUENCE</scope>
    <source>
        <strain evidence="9">UUS1-1</strain>
    </source>
</reference>
<dbReference type="GO" id="GO:0004111">
    <property type="term" value="F:creatine kinase activity"/>
    <property type="evidence" value="ECO:0007669"/>
    <property type="project" value="InterPro"/>
</dbReference>
<keyword evidence="1 5" id="KW-0808">Transferase</keyword>
<protein>
    <recommendedName>
        <fullName evidence="5">Protein-arginine kinase</fullName>
        <ecNumber evidence="5">2.7.14.1</ecNumber>
    </recommendedName>
</protein>
<sequence length="344" mass="38412">MKDLLPGWLHGPAPEGDVVVSSRIRLARNLQGYSFPHQADERALEAVITKVENALKKTGFTLKRLDGMAQGERLLLVEQYLISPDLLKNPSHRGVMLNQDQTVAIMLNEEDHIRIQSILPGLALHEAWAAANHIDDVLEAEVDYAFAEKVGYLTTCPTNVGTGLRASVMLHLPALHMVDQVKKVLSVLPHVGFSVRGIYGEGTESTGNLYQISNQVTLGLSEDEIIGKIISVTKQVIDQERSAREALLAKESRLQLEDRVYRAYGVLSEARLISSEEAFRLWDNVLLGVNLGLIPEVSAEQINELFFLIRPAILQHLVGKDLAPHERDYYRAEIIRKHLKTKRG</sequence>
<keyword evidence="4 5" id="KW-0067">ATP-binding</keyword>
<evidence type="ECO:0000259" key="8">
    <source>
        <dbReference type="PROSITE" id="PS51510"/>
    </source>
</evidence>
<evidence type="ECO:0000313" key="10">
    <source>
        <dbReference type="Proteomes" id="UP000657177"/>
    </source>
</evidence>
<dbReference type="EC" id="2.7.14.1" evidence="5"/>
<evidence type="ECO:0000256" key="2">
    <source>
        <dbReference type="ARBA" id="ARBA00022741"/>
    </source>
</evidence>
<dbReference type="InterPro" id="IPR023660">
    <property type="entry name" value="Arg_Kinase"/>
</dbReference>
<feature type="binding site" evidence="5 6">
    <location>
        <begin position="165"/>
        <end position="169"/>
    </location>
    <ligand>
        <name>ATP</name>
        <dbReference type="ChEBI" id="CHEBI:30616"/>
    </ligand>
</feature>
<dbReference type="AlphaFoldDB" id="A0A8J6I2G6"/>
<proteinExistence type="inferred from homology"/>
<comment type="similarity">
    <text evidence="5 6 7">Belongs to the ATP:guanido phosphotransferase family.</text>
</comment>
<organism evidence="9 10">
    <name type="scientific">Capillibacterium thermochitinicola</name>
    <dbReference type="NCBI Taxonomy" id="2699427"/>
    <lineage>
        <taxon>Bacteria</taxon>
        <taxon>Bacillati</taxon>
        <taxon>Bacillota</taxon>
        <taxon>Capillibacterium</taxon>
    </lineage>
</organism>
<comment type="catalytic activity">
    <reaction evidence="5">
        <text>L-arginyl-[protein] + ATP = N(omega)-phospho-L-arginyl-[protein] + ADP + H(+)</text>
        <dbReference type="Rhea" id="RHEA:43384"/>
        <dbReference type="Rhea" id="RHEA-COMP:10532"/>
        <dbReference type="Rhea" id="RHEA-COMP:10533"/>
        <dbReference type="ChEBI" id="CHEBI:15378"/>
        <dbReference type="ChEBI" id="CHEBI:29965"/>
        <dbReference type="ChEBI" id="CHEBI:30616"/>
        <dbReference type="ChEBI" id="CHEBI:83226"/>
        <dbReference type="ChEBI" id="CHEBI:456216"/>
        <dbReference type="EC" id="2.7.14.1"/>
    </reaction>
</comment>
<dbReference type="GO" id="GO:0005615">
    <property type="term" value="C:extracellular space"/>
    <property type="evidence" value="ECO:0007669"/>
    <property type="project" value="TreeGrafter"/>
</dbReference>
<gene>
    <name evidence="5" type="primary">mcsB</name>
    <name evidence="9" type="ORF">G5B42_09415</name>
</gene>
<keyword evidence="10" id="KW-1185">Reference proteome</keyword>
<dbReference type="InterPro" id="IPR000749">
    <property type="entry name" value="ATP-guanido_PTrfase"/>
</dbReference>
<evidence type="ECO:0000313" key="9">
    <source>
        <dbReference type="EMBL" id="MBA2133748.1"/>
    </source>
</evidence>
<dbReference type="Proteomes" id="UP000657177">
    <property type="component" value="Unassembled WGS sequence"/>
</dbReference>
<dbReference type="InterPro" id="IPR014746">
    <property type="entry name" value="Gln_synth/guanido_kin_cat_dom"/>
</dbReference>
<evidence type="ECO:0000256" key="4">
    <source>
        <dbReference type="ARBA" id="ARBA00022840"/>
    </source>
</evidence>
<dbReference type="NCBIfam" id="NF002194">
    <property type="entry name" value="PRK01059.1-4"/>
    <property type="match status" value="1"/>
</dbReference>
<dbReference type="EMBL" id="JAAKDE010000019">
    <property type="protein sequence ID" value="MBA2133748.1"/>
    <property type="molecule type" value="Genomic_DNA"/>
</dbReference>
<keyword evidence="2 5" id="KW-0547">Nucleotide-binding</keyword>
<dbReference type="InterPro" id="IPR022415">
    <property type="entry name" value="ATP-guanido_PTrfase_AS"/>
</dbReference>
<feature type="short sequence motif" description="RDXXRA motif of the pArg binding pocket involved in allosteric regulation" evidence="5">
    <location>
        <begin position="327"/>
        <end position="332"/>
    </location>
</feature>
<keyword evidence="3 5" id="KW-0418">Kinase</keyword>